<dbReference type="WBParaSite" id="RSKR_0000492600.1">
    <property type="protein sequence ID" value="RSKR_0000492600.1"/>
    <property type="gene ID" value="RSKR_0000492600"/>
</dbReference>
<evidence type="ECO:0000313" key="1">
    <source>
        <dbReference type="Proteomes" id="UP000095286"/>
    </source>
</evidence>
<sequence length="124" mass="14292">MGGLEGSNVQDVIDHYLMAMKAIMRMDQLSGEEMEGILDKTFKSIHDIGKDTTEGMQITFNDDLIDKILQDLQECLMHKFSLDIQMRILITMKDMLTDLTKNDLSIDQGMMMLRKLKNTLKFDI</sequence>
<reference evidence="2" key="1">
    <citation type="submission" date="2016-11" db="UniProtKB">
        <authorList>
            <consortium name="WormBaseParasite"/>
        </authorList>
    </citation>
    <scope>IDENTIFICATION</scope>
    <source>
        <strain evidence="2">KR3021</strain>
    </source>
</reference>
<name>A0AC35TWS0_9BILA</name>
<accession>A0AC35TWS0</accession>
<evidence type="ECO:0000313" key="2">
    <source>
        <dbReference type="WBParaSite" id="RSKR_0000492600.1"/>
    </source>
</evidence>
<protein>
    <submittedName>
        <fullName evidence="2">Anti-sigma factor</fullName>
    </submittedName>
</protein>
<dbReference type="Proteomes" id="UP000095286">
    <property type="component" value="Unplaced"/>
</dbReference>
<organism evidence="1 2">
    <name type="scientific">Rhabditophanes sp. KR3021</name>
    <dbReference type="NCBI Taxonomy" id="114890"/>
    <lineage>
        <taxon>Eukaryota</taxon>
        <taxon>Metazoa</taxon>
        <taxon>Ecdysozoa</taxon>
        <taxon>Nematoda</taxon>
        <taxon>Chromadorea</taxon>
        <taxon>Rhabditida</taxon>
        <taxon>Tylenchina</taxon>
        <taxon>Panagrolaimomorpha</taxon>
        <taxon>Strongyloidoidea</taxon>
        <taxon>Alloionematidae</taxon>
        <taxon>Rhabditophanes</taxon>
    </lineage>
</organism>
<proteinExistence type="predicted"/>